<keyword evidence="4" id="KW-1134">Transmembrane beta strand</keyword>
<dbReference type="SUPFAM" id="SSF56954">
    <property type="entry name" value="Outer membrane efflux proteins (OEP)"/>
    <property type="match status" value="1"/>
</dbReference>
<name>A0A1H5GQ52_9PSED</name>
<dbReference type="Proteomes" id="UP000183114">
    <property type="component" value="Unassembled WGS sequence"/>
</dbReference>
<dbReference type="Pfam" id="PF02321">
    <property type="entry name" value="OEP"/>
    <property type="match status" value="2"/>
</dbReference>
<evidence type="ECO:0000256" key="4">
    <source>
        <dbReference type="ARBA" id="ARBA00022452"/>
    </source>
</evidence>
<dbReference type="EMBL" id="FNTF01000002">
    <property type="protein sequence ID" value="SEE17740.1"/>
    <property type="molecule type" value="Genomic_DNA"/>
</dbReference>
<keyword evidence="6" id="KW-0472">Membrane</keyword>
<comment type="subcellular location">
    <subcellularLocation>
        <location evidence="1">Cell outer membrane</location>
    </subcellularLocation>
</comment>
<evidence type="ECO:0000313" key="8">
    <source>
        <dbReference type="EMBL" id="SEE17740.1"/>
    </source>
</evidence>
<gene>
    <name evidence="8" type="ORF">SAMN04490185_5113</name>
</gene>
<dbReference type="InterPro" id="IPR003423">
    <property type="entry name" value="OMP_efflux"/>
</dbReference>
<dbReference type="GO" id="GO:1990281">
    <property type="term" value="C:efflux pump complex"/>
    <property type="evidence" value="ECO:0007669"/>
    <property type="project" value="TreeGrafter"/>
</dbReference>
<keyword evidence="5" id="KW-0812">Transmembrane</keyword>
<accession>A0A1H5GQ52</accession>
<evidence type="ECO:0000256" key="7">
    <source>
        <dbReference type="ARBA" id="ARBA00023237"/>
    </source>
</evidence>
<dbReference type="InterPro" id="IPR010130">
    <property type="entry name" value="T1SS_OMP_TolC"/>
</dbReference>
<proteinExistence type="inferred from homology"/>
<dbReference type="GO" id="GO:0009279">
    <property type="term" value="C:cell outer membrane"/>
    <property type="evidence" value="ECO:0007669"/>
    <property type="project" value="UniProtKB-SubCell"/>
</dbReference>
<dbReference type="Gene3D" id="1.20.1600.10">
    <property type="entry name" value="Outer membrane efflux proteins (OEP)"/>
    <property type="match status" value="1"/>
</dbReference>
<dbReference type="PANTHER" id="PTHR30026">
    <property type="entry name" value="OUTER MEMBRANE PROTEIN TOLC"/>
    <property type="match status" value="1"/>
</dbReference>
<dbReference type="PANTHER" id="PTHR30026:SF20">
    <property type="entry name" value="OUTER MEMBRANE PROTEIN TOLC"/>
    <property type="match status" value="1"/>
</dbReference>
<evidence type="ECO:0000256" key="1">
    <source>
        <dbReference type="ARBA" id="ARBA00004442"/>
    </source>
</evidence>
<keyword evidence="3" id="KW-0813">Transport</keyword>
<evidence type="ECO:0000313" key="9">
    <source>
        <dbReference type="Proteomes" id="UP000183114"/>
    </source>
</evidence>
<comment type="similarity">
    <text evidence="2">Belongs to the outer membrane factor (OMF) (TC 1.B.17) family.</text>
</comment>
<dbReference type="NCBIfam" id="TIGR01844">
    <property type="entry name" value="type_I_sec_TolC"/>
    <property type="match status" value="1"/>
</dbReference>
<protein>
    <submittedName>
        <fullName evidence="8">Outer membrane protein</fullName>
    </submittedName>
</protein>
<evidence type="ECO:0000256" key="2">
    <source>
        <dbReference type="ARBA" id="ARBA00007613"/>
    </source>
</evidence>
<reference evidence="8 9" key="1">
    <citation type="submission" date="2016-10" db="EMBL/GenBank/DDBJ databases">
        <authorList>
            <person name="de Groot N.N."/>
        </authorList>
    </citation>
    <scope>NUCLEOTIDE SEQUENCE [LARGE SCALE GENOMIC DNA]</scope>
    <source>
        <strain evidence="8 9">BS3655</strain>
    </source>
</reference>
<dbReference type="GO" id="GO:0015288">
    <property type="term" value="F:porin activity"/>
    <property type="evidence" value="ECO:0007669"/>
    <property type="project" value="TreeGrafter"/>
</dbReference>
<evidence type="ECO:0000256" key="3">
    <source>
        <dbReference type="ARBA" id="ARBA00022448"/>
    </source>
</evidence>
<dbReference type="InterPro" id="IPR051906">
    <property type="entry name" value="TolC-like"/>
</dbReference>
<sequence>MSSMAESFYRYSTRIVMTAPTRFFVPLFSLSLMTLPVLADASSDRADLLGVYRQAVEHDAQLSAARHDYQARRESVPQARAGLLPTLNAGSTVESVRMQRDEPGLTRSRSTAVFQASLNQPLFRADRWFQLEAAHASTAQAELELGAKEQGLVLTTAQAYFETLRALDLLAASKAEEAALKRQQQQAQARLENGASSITDVLDAQAAYDNAGANRKLAERKVEDAYEGLARLTRQDYSSIEGIAHQLPVELPAPNDANEWVSHAVRQNLALQASNYAVIAAEQTHRQRKAGYAPTVDAVASWRKGDNDSFGYSNPTDFGRDGYRGNVAQGSIGVELNIPLYSGGMTRSQVREATERLAQSEDEREDRRREVVQNTRNFYRAVNSDIEQVMARRQTIHSGQASVKANQVGRDLGSRNTADVLNAQRQLYSAVREYNNARYDYIIDTLKLKQAAGTLSPTDLTDLAMYLTKDYDADRDFLPPEERRAL</sequence>
<dbReference type="AlphaFoldDB" id="A0A1H5GQ52"/>
<dbReference type="GO" id="GO:0015562">
    <property type="term" value="F:efflux transmembrane transporter activity"/>
    <property type="evidence" value="ECO:0007669"/>
    <property type="project" value="InterPro"/>
</dbReference>
<organism evidence="8 9">
    <name type="scientific">Pseudomonas frederiksbergensis</name>
    <dbReference type="NCBI Taxonomy" id="104087"/>
    <lineage>
        <taxon>Bacteria</taxon>
        <taxon>Pseudomonadati</taxon>
        <taxon>Pseudomonadota</taxon>
        <taxon>Gammaproteobacteria</taxon>
        <taxon>Pseudomonadales</taxon>
        <taxon>Pseudomonadaceae</taxon>
        <taxon>Pseudomonas</taxon>
    </lineage>
</organism>
<keyword evidence="7" id="KW-0998">Cell outer membrane</keyword>
<evidence type="ECO:0000256" key="5">
    <source>
        <dbReference type="ARBA" id="ARBA00022692"/>
    </source>
</evidence>
<evidence type="ECO:0000256" key="6">
    <source>
        <dbReference type="ARBA" id="ARBA00023136"/>
    </source>
</evidence>